<reference evidence="1" key="1">
    <citation type="submission" date="2023-10" db="EMBL/GenBank/DDBJ databases">
        <authorList>
            <person name="Rodriguez Cubillos JULIANA M."/>
            <person name="De Vega J."/>
        </authorList>
    </citation>
    <scope>NUCLEOTIDE SEQUENCE</scope>
</reference>
<sequence length="332" mass="37216">MIDNISLTIDQGAPSFNFLPLPPSTVMRITSIPANASDNIEFHFIPKYNASRYYVYLYFAEIQKLEANQIREFNIFVNGKLLNNEPLILVYLQSLYHISVIDENKLELWFNKTSRSTLPPLFNVIEIYMANDFLQSETYQTDIDAILNVKSIYEIKRNWQGDPCTPVSYLWKGLNCSYAGSSSPRIIYLNLTSSGLIGNIAPAISNLRSIEYLDLSNNSLTGAVPDFLSQLRFLRVLNLEGNQLSGAIPIQLLVRSENGALKFNFGGNPNLCSSGSCNKMNKVVVSLVASLGGAFMILAVATISLRIHYKRHQVSHNVSKLGAYSRIKQELE</sequence>
<protein>
    <submittedName>
        <fullName evidence="1">Uncharacterized protein</fullName>
    </submittedName>
</protein>
<comment type="caution">
    <text evidence="1">The sequence shown here is derived from an EMBL/GenBank/DDBJ whole genome shotgun (WGS) entry which is preliminary data.</text>
</comment>
<keyword evidence="2" id="KW-1185">Reference proteome</keyword>
<dbReference type="EMBL" id="CASHSV030000311">
    <property type="protein sequence ID" value="CAJ2661412.1"/>
    <property type="molecule type" value="Genomic_DNA"/>
</dbReference>
<gene>
    <name evidence="1" type="ORF">MILVUS5_LOCUS27123</name>
</gene>
<accession>A0ACB0L1W5</accession>
<name>A0ACB0L1W5_TRIPR</name>
<dbReference type="Proteomes" id="UP001177021">
    <property type="component" value="Unassembled WGS sequence"/>
</dbReference>
<evidence type="ECO:0000313" key="1">
    <source>
        <dbReference type="EMBL" id="CAJ2661412.1"/>
    </source>
</evidence>
<evidence type="ECO:0000313" key="2">
    <source>
        <dbReference type="Proteomes" id="UP001177021"/>
    </source>
</evidence>
<proteinExistence type="predicted"/>
<organism evidence="1 2">
    <name type="scientific">Trifolium pratense</name>
    <name type="common">Red clover</name>
    <dbReference type="NCBI Taxonomy" id="57577"/>
    <lineage>
        <taxon>Eukaryota</taxon>
        <taxon>Viridiplantae</taxon>
        <taxon>Streptophyta</taxon>
        <taxon>Embryophyta</taxon>
        <taxon>Tracheophyta</taxon>
        <taxon>Spermatophyta</taxon>
        <taxon>Magnoliopsida</taxon>
        <taxon>eudicotyledons</taxon>
        <taxon>Gunneridae</taxon>
        <taxon>Pentapetalae</taxon>
        <taxon>rosids</taxon>
        <taxon>fabids</taxon>
        <taxon>Fabales</taxon>
        <taxon>Fabaceae</taxon>
        <taxon>Papilionoideae</taxon>
        <taxon>50 kb inversion clade</taxon>
        <taxon>NPAAA clade</taxon>
        <taxon>Hologalegina</taxon>
        <taxon>IRL clade</taxon>
        <taxon>Trifolieae</taxon>
        <taxon>Trifolium</taxon>
    </lineage>
</organism>